<dbReference type="EMBL" id="JBFXLQ010000003">
    <property type="protein sequence ID" value="KAL2871411.1"/>
    <property type="molecule type" value="Genomic_DNA"/>
</dbReference>
<evidence type="ECO:0000313" key="2">
    <source>
        <dbReference type="EMBL" id="KAL2871411.1"/>
    </source>
</evidence>
<evidence type="ECO:0000256" key="1">
    <source>
        <dbReference type="SAM" id="SignalP"/>
    </source>
</evidence>
<feature type="signal peptide" evidence="1">
    <location>
        <begin position="1"/>
        <end position="16"/>
    </location>
</feature>
<protein>
    <submittedName>
        <fullName evidence="2">Uncharacterized protein</fullName>
    </submittedName>
</protein>
<comment type="caution">
    <text evidence="2">The sequence shown here is derived from an EMBL/GenBank/DDBJ whole genome shotgun (WGS) entry which is preliminary data.</text>
</comment>
<reference evidence="2 3" key="1">
    <citation type="submission" date="2024-07" db="EMBL/GenBank/DDBJ databases">
        <title>Section-level genome sequencing and comparative genomics of Aspergillus sections Usti and Cavernicolus.</title>
        <authorList>
            <consortium name="Lawrence Berkeley National Laboratory"/>
            <person name="Nybo J.L."/>
            <person name="Vesth T.C."/>
            <person name="Theobald S."/>
            <person name="Frisvad J.C."/>
            <person name="Larsen T.O."/>
            <person name="Kjaerboelling I."/>
            <person name="Rothschild-Mancinelli K."/>
            <person name="Lyhne E.K."/>
            <person name="Kogle M.E."/>
            <person name="Barry K."/>
            <person name="Clum A."/>
            <person name="Na H."/>
            <person name="Ledsgaard L."/>
            <person name="Lin J."/>
            <person name="Lipzen A."/>
            <person name="Kuo A."/>
            <person name="Riley R."/>
            <person name="Mondo S."/>
            <person name="Labutti K."/>
            <person name="Haridas S."/>
            <person name="Pangalinan J."/>
            <person name="Salamov A.A."/>
            <person name="Simmons B.A."/>
            <person name="Magnuson J.K."/>
            <person name="Chen J."/>
            <person name="Drula E."/>
            <person name="Henrissat B."/>
            <person name="Wiebenga A."/>
            <person name="Lubbers R.J."/>
            <person name="Gomes A.C."/>
            <person name="Macurrencykelacurrency M.R."/>
            <person name="Stajich J."/>
            <person name="Grigoriev I.V."/>
            <person name="Mortensen U.H."/>
            <person name="De Vries R.P."/>
            <person name="Baker S.E."/>
            <person name="Andersen M.R."/>
        </authorList>
    </citation>
    <scope>NUCLEOTIDE SEQUENCE [LARGE SCALE GENOMIC DNA]</scope>
    <source>
        <strain evidence="2 3">CBS 449.75</strain>
    </source>
</reference>
<feature type="chain" id="PRO_5045752965" evidence="1">
    <location>
        <begin position="17"/>
        <end position="128"/>
    </location>
</feature>
<accession>A0ABR4M490</accession>
<proteinExistence type="predicted"/>
<dbReference type="Proteomes" id="UP001610432">
    <property type="component" value="Unassembled WGS sequence"/>
</dbReference>
<name>A0ABR4M490_9EURO</name>
<keyword evidence="1" id="KW-0732">Signal</keyword>
<dbReference type="RefSeq" id="XP_070890390.1">
    <property type="nucleotide sequence ID" value="XM_071027990.1"/>
</dbReference>
<organism evidence="2 3">
    <name type="scientific">Aspergillus lucknowensis</name>
    <dbReference type="NCBI Taxonomy" id="176173"/>
    <lineage>
        <taxon>Eukaryota</taxon>
        <taxon>Fungi</taxon>
        <taxon>Dikarya</taxon>
        <taxon>Ascomycota</taxon>
        <taxon>Pezizomycotina</taxon>
        <taxon>Eurotiomycetes</taxon>
        <taxon>Eurotiomycetidae</taxon>
        <taxon>Eurotiales</taxon>
        <taxon>Aspergillaceae</taxon>
        <taxon>Aspergillus</taxon>
        <taxon>Aspergillus subgen. Nidulantes</taxon>
    </lineage>
</organism>
<evidence type="ECO:0000313" key="3">
    <source>
        <dbReference type="Proteomes" id="UP001610432"/>
    </source>
</evidence>
<sequence>MGLLLIFKIWALPRSSLPPFPPELRWRRNGRRLRGVACHGHRRRKDTRVDYLDLTTASTDYINAIREGNEKLTESCANKVAGSVGSSPSRWWWGRDFVARSEHLSRSKCPALCVFLLTDASRDLARGG</sequence>
<dbReference type="GeneID" id="98143062"/>
<keyword evidence="3" id="KW-1185">Reference proteome</keyword>
<gene>
    <name evidence="2" type="ORF">BJX67DRAFT_342181</name>
</gene>